<proteinExistence type="predicted"/>
<reference evidence="3 4" key="1">
    <citation type="submission" date="2022-06" db="EMBL/GenBank/DDBJ databases">
        <title>Sequencing the genomes of 1000 actinobacteria strains.</title>
        <authorList>
            <person name="Klenk H.-P."/>
        </authorList>
    </citation>
    <scope>NUCLEOTIDE SEQUENCE [LARGE SCALE GENOMIC DNA]</scope>
    <source>
        <strain evidence="3 4">DSM 41656</strain>
    </source>
</reference>
<dbReference type="Proteomes" id="UP001206483">
    <property type="component" value="Unassembled WGS sequence"/>
</dbReference>
<protein>
    <recommendedName>
        <fullName evidence="5">DUF2569 family protein</fullName>
    </recommendedName>
</protein>
<feature type="compositionally biased region" description="Gly residues" evidence="1">
    <location>
        <begin position="141"/>
        <end position="155"/>
    </location>
</feature>
<sequence length="155" mass="16525">MIVFSARVAAIGLALETLALCLVQVGVAVFDLLGCDQPWEEQPTCAEAGAGLGLWLLLGALHLWIAALWFRQDRAPRRGVRVLMAWVVLVQLAAVRELLDPVARPVGGEWIEGVAVLAGIAYITATAVLTMVRPERAGPRPGEGGPGTGRGVRRR</sequence>
<dbReference type="RefSeq" id="WP_253803819.1">
    <property type="nucleotide sequence ID" value="NZ_BAAAUB010000004.1"/>
</dbReference>
<keyword evidence="2" id="KW-0812">Transmembrane</keyword>
<evidence type="ECO:0000256" key="1">
    <source>
        <dbReference type="SAM" id="MobiDB-lite"/>
    </source>
</evidence>
<feature type="transmembrane region" description="Helical" evidence="2">
    <location>
        <begin position="111"/>
        <end position="132"/>
    </location>
</feature>
<feature type="transmembrane region" description="Helical" evidence="2">
    <location>
        <begin position="52"/>
        <end position="70"/>
    </location>
</feature>
<comment type="caution">
    <text evidence="3">The sequence shown here is derived from an EMBL/GenBank/DDBJ whole genome shotgun (WGS) entry which is preliminary data.</text>
</comment>
<gene>
    <name evidence="3" type="ORF">FHR36_006924</name>
</gene>
<accession>A0ABT1J8G2</accession>
<keyword evidence="2" id="KW-1133">Transmembrane helix</keyword>
<organism evidence="3 4">
    <name type="scientific">Kitasatospora paracochleata</name>
    <dbReference type="NCBI Taxonomy" id="58354"/>
    <lineage>
        <taxon>Bacteria</taxon>
        <taxon>Bacillati</taxon>
        <taxon>Actinomycetota</taxon>
        <taxon>Actinomycetes</taxon>
        <taxon>Kitasatosporales</taxon>
        <taxon>Streptomycetaceae</taxon>
        <taxon>Kitasatospora</taxon>
    </lineage>
</organism>
<name>A0ABT1J8G2_9ACTN</name>
<keyword evidence="2" id="KW-0472">Membrane</keyword>
<dbReference type="EMBL" id="JAMZDX010000007">
    <property type="protein sequence ID" value="MCP2313725.1"/>
    <property type="molecule type" value="Genomic_DNA"/>
</dbReference>
<keyword evidence="4" id="KW-1185">Reference proteome</keyword>
<evidence type="ECO:0000256" key="2">
    <source>
        <dbReference type="SAM" id="Phobius"/>
    </source>
</evidence>
<evidence type="ECO:0008006" key="5">
    <source>
        <dbReference type="Google" id="ProtNLM"/>
    </source>
</evidence>
<feature type="region of interest" description="Disordered" evidence="1">
    <location>
        <begin position="134"/>
        <end position="155"/>
    </location>
</feature>
<evidence type="ECO:0000313" key="4">
    <source>
        <dbReference type="Proteomes" id="UP001206483"/>
    </source>
</evidence>
<feature type="transmembrane region" description="Helical" evidence="2">
    <location>
        <begin position="82"/>
        <end position="99"/>
    </location>
</feature>
<evidence type="ECO:0000313" key="3">
    <source>
        <dbReference type="EMBL" id="MCP2313725.1"/>
    </source>
</evidence>